<dbReference type="Proteomes" id="UP000320333">
    <property type="component" value="Unassembled WGS sequence"/>
</dbReference>
<dbReference type="GO" id="GO:0005509">
    <property type="term" value="F:calcium ion binding"/>
    <property type="evidence" value="ECO:0007669"/>
    <property type="project" value="InterPro"/>
</dbReference>
<dbReference type="PROSITE" id="PS50222">
    <property type="entry name" value="EF_HAND_2"/>
    <property type="match status" value="1"/>
</dbReference>
<feature type="compositionally biased region" description="Polar residues" evidence="2">
    <location>
        <begin position="56"/>
        <end position="65"/>
    </location>
</feature>
<protein>
    <recommendedName>
        <fullName evidence="3">EF-hand domain-containing protein</fullName>
    </recommendedName>
</protein>
<evidence type="ECO:0000256" key="1">
    <source>
        <dbReference type="ARBA" id="ARBA00022837"/>
    </source>
</evidence>
<feature type="region of interest" description="Disordered" evidence="2">
    <location>
        <begin position="1"/>
        <end position="42"/>
    </location>
</feature>
<dbReference type="EMBL" id="QEAP01000230">
    <property type="protein sequence ID" value="TPX72091.1"/>
    <property type="molecule type" value="Genomic_DNA"/>
</dbReference>
<dbReference type="AlphaFoldDB" id="A0A507F729"/>
<dbReference type="OrthoDB" id="26525at2759"/>
<sequence length="238" mass="26938">MQITIREPTDTEPKRHHKGPSTSVNAGEPSRSLTPGAGLDGRNRSLMMLNATRQLSTRQLSTRQLSMMDRGGKSAADRARSTLGGRAPPEVFRPVTIEDINMALSMISTDGKRITHTNLRAFFEKYFPPHLMPPKLAKILVNQNSVNSKEETITKEQLHSMLLSRQCAEHFDGAFQLIEHEHGEVLHDASIKRILKCMDSKYGMLRRGDLAAIKERFDRDKDGVISRDDFKKMNMRQL</sequence>
<reference evidence="4 5" key="1">
    <citation type="journal article" date="2019" name="Sci. Rep.">
        <title>Comparative genomics of chytrid fungi reveal insights into the obligate biotrophic and pathogenic lifestyle of Synchytrium endobioticum.</title>
        <authorList>
            <person name="van de Vossenberg B.T.L.H."/>
            <person name="Warris S."/>
            <person name="Nguyen H.D.T."/>
            <person name="van Gent-Pelzer M.P.E."/>
            <person name="Joly D.L."/>
            <person name="van de Geest H.C."/>
            <person name="Bonants P.J.M."/>
            <person name="Smith D.S."/>
            <person name="Levesque C.A."/>
            <person name="van der Lee T.A.J."/>
        </authorList>
    </citation>
    <scope>NUCLEOTIDE SEQUENCE [LARGE SCALE GENOMIC DNA]</scope>
    <source>
        <strain evidence="4 5">CBS 675.73</strain>
    </source>
</reference>
<comment type="caution">
    <text evidence="4">The sequence shown here is derived from an EMBL/GenBank/DDBJ whole genome shotgun (WGS) entry which is preliminary data.</text>
</comment>
<dbReference type="PROSITE" id="PS00018">
    <property type="entry name" value="EF_HAND_1"/>
    <property type="match status" value="1"/>
</dbReference>
<keyword evidence="1" id="KW-0106">Calcium</keyword>
<accession>A0A507F729</accession>
<dbReference type="SUPFAM" id="SSF47473">
    <property type="entry name" value="EF-hand"/>
    <property type="match status" value="1"/>
</dbReference>
<dbReference type="InterPro" id="IPR002048">
    <property type="entry name" value="EF_hand_dom"/>
</dbReference>
<dbReference type="InterPro" id="IPR011992">
    <property type="entry name" value="EF-hand-dom_pair"/>
</dbReference>
<keyword evidence="5" id="KW-1185">Reference proteome</keyword>
<dbReference type="InterPro" id="IPR018247">
    <property type="entry name" value="EF_Hand_1_Ca_BS"/>
</dbReference>
<organism evidence="4 5">
    <name type="scientific">Chytriomyces confervae</name>
    <dbReference type="NCBI Taxonomy" id="246404"/>
    <lineage>
        <taxon>Eukaryota</taxon>
        <taxon>Fungi</taxon>
        <taxon>Fungi incertae sedis</taxon>
        <taxon>Chytridiomycota</taxon>
        <taxon>Chytridiomycota incertae sedis</taxon>
        <taxon>Chytridiomycetes</taxon>
        <taxon>Chytridiales</taxon>
        <taxon>Chytriomycetaceae</taxon>
        <taxon>Chytriomyces</taxon>
    </lineage>
</organism>
<evidence type="ECO:0000259" key="3">
    <source>
        <dbReference type="PROSITE" id="PS50222"/>
    </source>
</evidence>
<proteinExistence type="predicted"/>
<evidence type="ECO:0000256" key="2">
    <source>
        <dbReference type="SAM" id="MobiDB-lite"/>
    </source>
</evidence>
<feature type="compositionally biased region" description="Basic and acidic residues" evidence="2">
    <location>
        <begin position="70"/>
        <end position="80"/>
    </location>
</feature>
<evidence type="ECO:0000313" key="5">
    <source>
        <dbReference type="Proteomes" id="UP000320333"/>
    </source>
</evidence>
<feature type="domain" description="EF-hand" evidence="3">
    <location>
        <begin position="205"/>
        <end position="238"/>
    </location>
</feature>
<name>A0A507F729_9FUNG</name>
<dbReference type="Gene3D" id="1.10.238.10">
    <property type="entry name" value="EF-hand"/>
    <property type="match status" value="1"/>
</dbReference>
<feature type="region of interest" description="Disordered" evidence="2">
    <location>
        <begin position="56"/>
        <end position="87"/>
    </location>
</feature>
<evidence type="ECO:0000313" key="4">
    <source>
        <dbReference type="EMBL" id="TPX72091.1"/>
    </source>
</evidence>
<gene>
    <name evidence="4" type="ORF">CcCBS67573_g05901</name>
</gene>